<keyword evidence="1" id="KW-0472">Membrane</keyword>
<evidence type="ECO:0000313" key="2">
    <source>
        <dbReference type="EMBL" id="MCZ4719137.1"/>
    </source>
</evidence>
<sequence length="109" mass="11167">MQLLSSTDRLGQAALLLTVIALAFTALPASLVTSKESAVPDTATTLLCCTGLVILICGWLVTVTSTFTVLVLSPAIGIVVGPSCVPEAKVIVQLAPIARLAPHVVLCTL</sequence>
<accession>A0AAP3HE20</accession>
<dbReference type="Proteomes" id="UP001071279">
    <property type="component" value="Unassembled WGS sequence"/>
</dbReference>
<feature type="transmembrane region" description="Helical" evidence="1">
    <location>
        <begin position="44"/>
        <end position="72"/>
    </location>
</feature>
<dbReference type="EMBL" id="JAPXIC010000041">
    <property type="protein sequence ID" value="MCZ4719137.1"/>
    <property type="molecule type" value="Genomic_DNA"/>
</dbReference>
<keyword evidence="1" id="KW-0812">Transmembrane</keyword>
<protein>
    <recommendedName>
        <fullName evidence="4">Transmembrane protein</fullName>
    </recommendedName>
</protein>
<evidence type="ECO:0000313" key="3">
    <source>
        <dbReference type="Proteomes" id="UP001071279"/>
    </source>
</evidence>
<evidence type="ECO:0000256" key="1">
    <source>
        <dbReference type="SAM" id="Phobius"/>
    </source>
</evidence>
<evidence type="ECO:0008006" key="4">
    <source>
        <dbReference type="Google" id="ProtNLM"/>
    </source>
</evidence>
<gene>
    <name evidence="2" type="ORF">O6C86_07875</name>
</gene>
<organism evidence="2 3">
    <name type="scientific">Legionella pneumophila</name>
    <dbReference type="NCBI Taxonomy" id="446"/>
    <lineage>
        <taxon>Bacteria</taxon>
        <taxon>Pseudomonadati</taxon>
        <taxon>Pseudomonadota</taxon>
        <taxon>Gammaproteobacteria</taxon>
        <taxon>Legionellales</taxon>
        <taxon>Legionellaceae</taxon>
        <taxon>Legionella</taxon>
    </lineage>
</organism>
<dbReference type="AlphaFoldDB" id="A0AAP3HE20"/>
<dbReference type="RefSeq" id="WP_269568823.1">
    <property type="nucleotide sequence ID" value="NZ_JAPXIC010000041.1"/>
</dbReference>
<feature type="non-terminal residue" evidence="2">
    <location>
        <position position="109"/>
    </location>
</feature>
<proteinExistence type="predicted"/>
<comment type="caution">
    <text evidence="2">The sequence shown here is derived from an EMBL/GenBank/DDBJ whole genome shotgun (WGS) entry which is preliminary data.</text>
</comment>
<reference evidence="2" key="1">
    <citation type="submission" date="2022-12" db="EMBL/GenBank/DDBJ databases">
        <title>Comparative genomics of Legionella pneumophila isolates from the West Bank and Germany support molecular epidemiology of Legionnaires disease.</title>
        <authorList>
            <person name="Zayed A.R."/>
            <person name="Bitar D.M."/>
            <person name="Steinert M."/>
            <person name="Lueck C."/>
            <person name="Brettar I."/>
            <person name="Hoefle M.G."/>
            <person name="Bunk B."/>
        </authorList>
    </citation>
    <scope>NUCLEOTIDE SEQUENCE</scope>
    <source>
        <strain evidence="2">H23</strain>
    </source>
</reference>
<name>A0AAP3HE20_LEGPN</name>
<keyword evidence="1" id="KW-1133">Transmembrane helix</keyword>